<protein>
    <submittedName>
        <fullName evidence="2">Uncharacterized protein</fullName>
    </submittedName>
</protein>
<dbReference type="AlphaFoldDB" id="A0A0G0NK46"/>
<proteinExistence type="predicted"/>
<evidence type="ECO:0000313" key="2">
    <source>
        <dbReference type="EMBL" id="KKR13166.1"/>
    </source>
</evidence>
<name>A0A0G0NK46_9BACT</name>
<keyword evidence="1" id="KW-1133">Transmembrane helix</keyword>
<sequence length="177" mass="20248">MNQIMNRKPRFIGWNIAMIIIGIVILAVVVVLFFLGVIPEYKIMKYYNPIFMGLIAIFTVGNIVSLFIANHLWAIYEETHGVMNSRISQLSDNALKIISAKPWNALFNNSRNNERISIHSAQPITVDTKTWLLFTASYDNYKKEMNPEEANRVARRNNVVISSGGSFYTQEQQICSQ</sequence>
<evidence type="ECO:0000313" key="3">
    <source>
        <dbReference type="Proteomes" id="UP000034048"/>
    </source>
</evidence>
<comment type="caution">
    <text evidence="2">The sequence shown here is derived from an EMBL/GenBank/DDBJ whole genome shotgun (WGS) entry which is preliminary data.</text>
</comment>
<keyword evidence="1" id="KW-0812">Transmembrane</keyword>
<feature type="transmembrane region" description="Helical" evidence="1">
    <location>
        <begin position="12"/>
        <end position="38"/>
    </location>
</feature>
<evidence type="ECO:0000256" key="1">
    <source>
        <dbReference type="SAM" id="Phobius"/>
    </source>
</evidence>
<organism evidence="2 3">
    <name type="scientific">Candidatus Falkowbacteria bacterium GW2011_GWA2_39_24</name>
    <dbReference type="NCBI Taxonomy" id="1618634"/>
    <lineage>
        <taxon>Bacteria</taxon>
        <taxon>Candidatus Falkowiibacteriota</taxon>
    </lineage>
</organism>
<keyword evidence="1" id="KW-0472">Membrane</keyword>
<dbReference type="Proteomes" id="UP000034048">
    <property type="component" value="Unassembled WGS sequence"/>
</dbReference>
<reference evidence="2 3" key="1">
    <citation type="journal article" date="2015" name="Nature">
        <title>rRNA introns, odd ribosomes, and small enigmatic genomes across a large radiation of phyla.</title>
        <authorList>
            <person name="Brown C.T."/>
            <person name="Hug L.A."/>
            <person name="Thomas B.C."/>
            <person name="Sharon I."/>
            <person name="Castelle C.J."/>
            <person name="Singh A."/>
            <person name="Wilkins M.J."/>
            <person name="Williams K.H."/>
            <person name="Banfield J.F."/>
        </authorList>
    </citation>
    <scope>NUCLEOTIDE SEQUENCE [LARGE SCALE GENOMIC DNA]</scope>
</reference>
<gene>
    <name evidence="2" type="ORF">UT42_C0051G0001</name>
</gene>
<feature type="transmembrane region" description="Helical" evidence="1">
    <location>
        <begin position="50"/>
        <end position="76"/>
    </location>
</feature>
<accession>A0A0G0NK46</accession>
<dbReference type="EMBL" id="LBWS01000051">
    <property type="protein sequence ID" value="KKR13166.1"/>
    <property type="molecule type" value="Genomic_DNA"/>
</dbReference>